<dbReference type="GO" id="GO:0008171">
    <property type="term" value="F:O-methyltransferase activity"/>
    <property type="evidence" value="ECO:0007669"/>
    <property type="project" value="InterPro"/>
</dbReference>
<keyword evidence="3" id="KW-0949">S-adenosyl-L-methionine</keyword>
<organism evidence="6">
    <name type="scientific">Streptomyces olivaceus</name>
    <dbReference type="NCBI Taxonomy" id="47716"/>
    <lineage>
        <taxon>Bacteria</taxon>
        <taxon>Bacillati</taxon>
        <taxon>Actinomycetota</taxon>
        <taxon>Actinomycetes</taxon>
        <taxon>Kitasatosporales</taxon>
        <taxon>Streptomycetaceae</taxon>
        <taxon>Streptomyces</taxon>
    </lineage>
</organism>
<evidence type="ECO:0000259" key="5">
    <source>
        <dbReference type="Pfam" id="PF08100"/>
    </source>
</evidence>
<dbReference type="AlphaFoldDB" id="A0A3G8G7J2"/>
<evidence type="ECO:0000256" key="2">
    <source>
        <dbReference type="ARBA" id="ARBA00022679"/>
    </source>
</evidence>
<dbReference type="PANTHER" id="PTHR43712:SF2">
    <property type="entry name" value="O-METHYLTRANSFERASE CICE"/>
    <property type="match status" value="1"/>
</dbReference>
<dbReference type="SUPFAM" id="SSF46785">
    <property type="entry name" value="Winged helix' DNA-binding domain"/>
    <property type="match status" value="1"/>
</dbReference>
<protein>
    <submittedName>
        <fullName evidence="6">C-methyltransferase</fullName>
    </submittedName>
</protein>
<dbReference type="Pfam" id="PF00891">
    <property type="entry name" value="Methyltransf_2"/>
    <property type="match status" value="1"/>
</dbReference>
<evidence type="ECO:0000313" key="6">
    <source>
        <dbReference type="EMBL" id="AZG02874.1"/>
    </source>
</evidence>
<sequence length="351" mass="38480">MTDPTPLAQRDLVPLLFGHAAFQQLNAFCELGLAELLSERPGLTGAQVAEALRVPPRSADVLLLGATALRLTVKDGDRYRNARLVTEWIDDGLWANLRDIVEFQARIAYAPAAEYVDSLRKGENLGLRHFAGDTRDLYSRLTGTPGLEELFYRGMNSWSRVSNPVLVRGVDYSGVRRILDVGGGGALNAIELASAHPHLRITVLDRPSALDVAAENIGHAGLSDRVDTFAADIFEDDYPAGYDCHLFAHQLVIWSPEQNKRLLGKSLRALDPGGRTLVFNAFTDDDGGGPLYTALDGVYFTTLPFESSTIYPWSAYEGWLRELGYASQRRVTLETWTPHGVVEGHKSASAG</sequence>
<feature type="domain" description="O-methyltransferase dimerisation" evidence="5">
    <location>
        <begin position="15"/>
        <end position="84"/>
    </location>
</feature>
<dbReference type="InterPro" id="IPR016461">
    <property type="entry name" value="COMT-like"/>
</dbReference>
<dbReference type="InterPro" id="IPR036388">
    <property type="entry name" value="WH-like_DNA-bd_sf"/>
</dbReference>
<dbReference type="GO" id="GO:0032259">
    <property type="term" value="P:methylation"/>
    <property type="evidence" value="ECO:0007669"/>
    <property type="project" value="UniProtKB-KW"/>
</dbReference>
<dbReference type="PANTHER" id="PTHR43712">
    <property type="entry name" value="PUTATIVE (AFU_ORTHOLOGUE AFUA_4G14580)-RELATED"/>
    <property type="match status" value="1"/>
</dbReference>
<dbReference type="CDD" id="cd02440">
    <property type="entry name" value="AdoMet_MTases"/>
    <property type="match status" value="1"/>
</dbReference>
<evidence type="ECO:0000256" key="1">
    <source>
        <dbReference type="ARBA" id="ARBA00022603"/>
    </source>
</evidence>
<proteinExistence type="predicted"/>
<dbReference type="Gene3D" id="3.40.50.150">
    <property type="entry name" value="Vaccinia Virus protein VP39"/>
    <property type="match status" value="1"/>
</dbReference>
<dbReference type="GeneID" id="69759820"/>
<dbReference type="Pfam" id="PF08100">
    <property type="entry name" value="Dimerisation"/>
    <property type="match status" value="1"/>
</dbReference>
<dbReference type="InterPro" id="IPR036390">
    <property type="entry name" value="WH_DNA-bd_sf"/>
</dbReference>
<dbReference type="SUPFAM" id="SSF53335">
    <property type="entry name" value="S-adenosyl-L-methionine-dependent methyltransferases"/>
    <property type="match status" value="1"/>
</dbReference>
<dbReference type="EMBL" id="MK061747">
    <property type="protein sequence ID" value="AZG02874.1"/>
    <property type="molecule type" value="Genomic_DNA"/>
</dbReference>
<dbReference type="RefSeq" id="WP_194275227.1">
    <property type="nucleotide sequence ID" value="NZ_CP043317.1"/>
</dbReference>
<dbReference type="Gene3D" id="1.20.58.1390">
    <property type="match status" value="1"/>
</dbReference>
<dbReference type="PROSITE" id="PS51683">
    <property type="entry name" value="SAM_OMT_II"/>
    <property type="match status" value="1"/>
</dbReference>
<dbReference type="InterPro" id="IPR001077">
    <property type="entry name" value="COMT_C"/>
</dbReference>
<name>A0A3G8G7J2_STROV</name>
<dbReference type="InterPro" id="IPR029063">
    <property type="entry name" value="SAM-dependent_MTases_sf"/>
</dbReference>
<dbReference type="InterPro" id="IPR012967">
    <property type="entry name" value="COMT_dimerisation"/>
</dbReference>
<dbReference type="GO" id="GO:0046983">
    <property type="term" value="F:protein dimerization activity"/>
    <property type="evidence" value="ECO:0007669"/>
    <property type="project" value="InterPro"/>
</dbReference>
<feature type="domain" description="O-methyltransferase C-terminal" evidence="4">
    <location>
        <begin position="137"/>
        <end position="299"/>
    </location>
</feature>
<dbReference type="Gene3D" id="1.10.10.10">
    <property type="entry name" value="Winged helix-like DNA-binding domain superfamily/Winged helix DNA-binding domain"/>
    <property type="match status" value="1"/>
</dbReference>
<reference evidence="6" key="1">
    <citation type="journal article" date="2018" name="Org. Lett.">
        <title>Genome Mining for Mycemycin: Discovery and Elucidation of Related Methylation and Chlorination Biosynthetic Chemistries.</title>
        <authorList>
            <person name="Zhang C."/>
            <person name="Yang Z."/>
            <person name="Qin X."/>
            <person name="Ma J."/>
            <person name="Sun C."/>
            <person name="Huang H."/>
            <person name="Li Q."/>
            <person name="Ju J."/>
        </authorList>
    </citation>
    <scope>NUCLEOTIDE SEQUENCE</scope>
    <source>
        <strain evidence="6">SCSIO T05</strain>
    </source>
</reference>
<evidence type="ECO:0000259" key="4">
    <source>
        <dbReference type="Pfam" id="PF00891"/>
    </source>
</evidence>
<accession>A0A3G8G7J2</accession>
<keyword evidence="1 6" id="KW-0489">Methyltransferase</keyword>
<evidence type="ECO:0000256" key="3">
    <source>
        <dbReference type="ARBA" id="ARBA00022691"/>
    </source>
</evidence>
<keyword evidence="2 6" id="KW-0808">Transferase</keyword>